<dbReference type="EMBL" id="WNKS01000021">
    <property type="protein sequence ID" value="MTV32785.1"/>
    <property type="molecule type" value="Genomic_DNA"/>
</dbReference>
<dbReference type="InterPro" id="IPR023361">
    <property type="entry name" value="DUF1285_beta_roll_sf"/>
</dbReference>
<sequence length="184" mass="20863">MTGALRGLEQVFPERGPAPVHLWNPPYCGEIDMRIARDGTWFYNRTPIGRPALVKLFSSILRKDPERYVLVTPVERVGIVVEDAPFLGVELLREGEGEAQVLKLRTNVEDWVEISSKHPLRFEPGDSDGLKPYVLVRAELWALVKRALFYDLAAWGSERDGFFGVWSAGTFFPMAPMRDLPDFS</sequence>
<feature type="domain" description="DUF1285" evidence="1">
    <location>
        <begin position="18"/>
        <end position="84"/>
    </location>
</feature>
<feature type="domain" description="DUF1285" evidence="2">
    <location>
        <begin position="85"/>
        <end position="174"/>
    </location>
</feature>
<name>A0A6N8DTA7_RHOAC</name>
<dbReference type="InterPro" id="IPR048341">
    <property type="entry name" value="DUF1285_N"/>
</dbReference>
<dbReference type="Pfam" id="PF06938">
    <property type="entry name" value="DUF1285_N"/>
    <property type="match status" value="1"/>
</dbReference>
<dbReference type="RefSeq" id="WP_155447469.1">
    <property type="nucleotide sequence ID" value="NZ_JAOQNR010000019.1"/>
</dbReference>
<organism evidence="3 4">
    <name type="scientific">Rhodoblastus acidophilus</name>
    <name type="common">Rhodopseudomonas acidophila</name>
    <dbReference type="NCBI Taxonomy" id="1074"/>
    <lineage>
        <taxon>Bacteria</taxon>
        <taxon>Pseudomonadati</taxon>
        <taxon>Pseudomonadota</taxon>
        <taxon>Alphaproteobacteria</taxon>
        <taxon>Hyphomicrobiales</taxon>
        <taxon>Rhodoblastaceae</taxon>
        <taxon>Rhodoblastus</taxon>
    </lineage>
</organism>
<evidence type="ECO:0000313" key="3">
    <source>
        <dbReference type="EMBL" id="MTV32785.1"/>
    </source>
</evidence>
<dbReference type="Gene3D" id="2.30.270.10">
    <property type="entry name" value="duf1285 protein"/>
    <property type="match status" value="1"/>
</dbReference>
<reference evidence="3 4" key="1">
    <citation type="submission" date="2019-11" db="EMBL/GenBank/DDBJ databases">
        <title>Whole-genome sequence of a Rhodoblastus acidophilus DSM 142.</title>
        <authorList>
            <person name="Kyndt J.A."/>
            <person name="Meyer T.E."/>
        </authorList>
    </citation>
    <scope>NUCLEOTIDE SEQUENCE [LARGE SCALE GENOMIC DNA]</scope>
    <source>
        <strain evidence="3 4">DSM 142</strain>
    </source>
</reference>
<evidence type="ECO:0000313" key="4">
    <source>
        <dbReference type="Proteomes" id="UP000439113"/>
    </source>
</evidence>
<dbReference type="AlphaFoldDB" id="A0A6N8DTA7"/>
<dbReference type="Proteomes" id="UP000439113">
    <property type="component" value="Unassembled WGS sequence"/>
</dbReference>
<accession>A0A6N8DTA7</accession>
<comment type="caution">
    <text evidence="3">The sequence shown here is derived from an EMBL/GenBank/DDBJ whole genome shotgun (WGS) entry which is preliminary data.</text>
</comment>
<dbReference type="Gene3D" id="2.20.70.10">
    <property type="match status" value="1"/>
</dbReference>
<dbReference type="InterPro" id="IPR048342">
    <property type="entry name" value="DUF1285_C"/>
</dbReference>
<dbReference type="InterPro" id="IPR010707">
    <property type="entry name" value="DUF1285"/>
</dbReference>
<protein>
    <submittedName>
        <fullName evidence="3">DUF1285 domain-containing protein</fullName>
    </submittedName>
</protein>
<dbReference type="Pfam" id="PF21028">
    <property type="entry name" value="DUF1285_C"/>
    <property type="match status" value="1"/>
</dbReference>
<dbReference type="OrthoDB" id="3078366at2"/>
<dbReference type="PIRSF" id="PIRSF029557">
    <property type="entry name" value="UCP029557"/>
    <property type="match status" value="1"/>
</dbReference>
<evidence type="ECO:0000259" key="2">
    <source>
        <dbReference type="Pfam" id="PF21028"/>
    </source>
</evidence>
<evidence type="ECO:0000259" key="1">
    <source>
        <dbReference type="Pfam" id="PF06938"/>
    </source>
</evidence>
<proteinExistence type="predicted"/>
<dbReference type="Gene3D" id="3.10.540.10">
    <property type="entry name" value="duf1285 like domain"/>
    <property type="match status" value="1"/>
</dbReference>
<gene>
    <name evidence="3" type="ORF">GJ654_17520</name>
</gene>